<comment type="caution">
    <text evidence="5">The sequence shown here is derived from an EMBL/GenBank/DDBJ whole genome shotgun (WGS) entry which is preliminary data.</text>
</comment>
<proteinExistence type="inferred from homology"/>
<dbReference type="FunFam" id="2.40.40.50:FF:000001">
    <property type="entry name" value="Ubiquitin fusion degradation protein 1 homolog"/>
    <property type="match status" value="1"/>
</dbReference>
<reference evidence="5" key="1">
    <citation type="submission" date="2023-03" db="EMBL/GenBank/DDBJ databases">
        <authorList>
            <person name="Steffen K."/>
            <person name="Cardenas P."/>
        </authorList>
    </citation>
    <scope>NUCLEOTIDE SEQUENCE</scope>
</reference>
<dbReference type="GO" id="GO:0036503">
    <property type="term" value="P:ERAD pathway"/>
    <property type="evidence" value="ECO:0007669"/>
    <property type="project" value="TreeGrafter"/>
</dbReference>
<dbReference type="InterPro" id="IPR042299">
    <property type="entry name" value="Ufd1-like_Nn"/>
</dbReference>
<dbReference type="Pfam" id="PF03152">
    <property type="entry name" value="UFD1_N1"/>
    <property type="match status" value="1"/>
</dbReference>
<evidence type="ECO:0000256" key="2">
    <source>
        <dbReference type="ARBA" id="ARBA00022786"/>
    </source>
</evidence>
<sequence length="205" mass="22848">MAFFGGFGNEGFNPIPGGMGLGFPGMGRFREQFRCYSMVFSNKESVEVKHGGKIIMPPSALQKLARLNISYPMLFKLSNDSSGLSSHCGVLEFIAEEGRIYIPHWLMNQLDITEGDIIVVENASLPLATFSKFEPQSKEFLDISNPKAVLESKLRSFACLTKDDVIGIEYNGQVGWPCQKMRTITFYLSCFIPPPLFPLSFQPLS</sequence>
<evidence type="ECO:0000313" key="6">
    <source>
        <dbReference type="Proteomes" id="UP001174909"/>
    </source>
</evidence>
<dbReference type="Gene3D" id="2.40.40.50">
    <property type="entry name" value="Ubiquitin fusion degradation protein UFD1, N-terminal domain"/>
    <property type="match status" value="1"/>
</dbReference>
<name>A0AA35TL00_GEOBA</name>
<evidence type="ECO:0000256" key="1">
    <source>
        <dbReference type="ARBA" id="ARBA00006043"/>
    </source>
</evidence>
<gene>
    <name evidence="5" type="ORF">GBAR_LOCUS26964</name>
</gene>
<evidence type="ECO:0000313" key="5">
    <source>
        <dbReference type="EMBL" id="CAI8048937.1"/>
    </source>
</evidence>
<dbReference type="EMBL" id="CASHTH010003761">
    <property type="protein sequence ID" value="CAI8048937.1"/>
    <property type="molecule type" value="Genomic_DNA"/>
</dbReference>
<comment type="similarity">
    <text evidence="1">Belongs to the UFD1 family.</text>
</comment>
<dbReference type="Gene3D" id="3.10.330.10">
    <property type="match status" value="1"/>
</dbReference>
<feature type="domain" description="Ubiquitin fusion degradation protein UFD1 N-terminal subdomain 1" evidence="3">
    <location>
        <begin position="29"/>
        <end position="126"/>
    </location>
</feature>
<feature type="non-terminal residue" evidence="5">
    <location>
        <position position="1"/>
    </location>
</feature>
<protein>
    <submittedName>
        <fullName evidence="5">Ubiquitin fusion degradation protein 1 homolog</fullName>
    </submittedName>
</protein>
<dbReference type="Proteomes" id="UP001174909">
    <property type="component" value="Unassembled WGS sequence"/>
</dbReference>
<keyword evidence="2" id="KW-0833">Ubl conjugation pathway</keyword>
<dbReference type="Pfam" id="PF24842">
    <property type="entry name" value="UFD1_N2"/>
    <property type="match status" value="1"/>
</dbReference>
<evidence type="ECO:0000259" key="3">
    <source>
        <dbReference type="Pfam" id="PF03152"/>
    </source>
</evidence>
<evidence type="ECO:0000259" key="4">
    <source>
        <dbReference type="Pfam" id="PF24842"/>
    </source>
</evidence>
<accession>A0AA35TL00</accession>
<keyword evidence="6" id="KW-1185">Reference proteome</keyword>
<dbReference type="AlphaFoldDB" id="A0AA35TL00"/>
<dbReference type="InterPro" id="IPR055417">
    <property type="entry name" value="UFD1_N1"/>
</dbReference>
<dbReference type="InterPro" id="IPR055418">
    <property type="entry name" value="UFD1_N2"/>
</dbReference>
<feature type="domain" description="Ubiquitin fusion degradation protein UFD1 N-terminal subdomain 2" evidence="4">
    <location>
        <begin position="128"/>
        <end position="173"/>
    </location>
</feature>
<dbReference type="PANTHER" id="PTHR12555">
    <property type="entry name" value="UBIQUITIN FUSION DEGRADATON PROTEIN 1"/>
    <property type="match status" value="1"/>
</dbReference>
<organism evidence="5 6">
    <name type="scientific">Geodia barretti</name>
    <name type="common">Barrett's horny sponge</name>
    <dbReference type="NCBI Taxonomy" id="519541"/>
    <lineage>
        <taxon>Eukaryota</taxon>
        <taxon>Metazoa</taxon>
        <taxon>Porifera</taxon>
        <taxon>Demospongiae</taxon>
        <taxon>Heteroscleromorpha</taxon>
        <taxon>Tetractinellida</taxon>
        <taxon>Astrophorina</taxon>
        <taxon>Geodiidae</taxon>
        <taxon>Geodia</taxon>
    </lineage>
</organism>
<dbReference type="PANTHER" id="PTHR12555:SF13">
    <property type="entry name" value="UBIQUITIN RECOGNITION FACTOR IN ER-ASSOCIATED DEGRADATION PROTEIN 1"/>
    <property type="match status" value="1"/>
</dbReference>
<dbReference type="GO" id="GO:0031593">
    <property type="term" value="F:polyubiquitin modification-dependent protein binding"/>
    <property type="evidence" value="ECO:0007669"/>
    <property type="project" value="TreeGrafter"/>
</dbReference>
<dbReference type="GO" id="GO:0006511">
    <property type="term" value="P:ubiquitin-dependent protein catabolic process"/>
    <property type="evidence" value="ECO:0007669"/>
    <property type="project" value="InterPro"/>
</dbReference>
<dbReference type="GO" id="GO:0034098">
    <property type="term" value="C:VCP-NPL4-UFD1 AAA ATPase complex"/>
    <property type="evidence" value="ECO:0007669"/>
    <property type="project" value="TreeGrafter"/>
</dbReference>
<dbReference type="InterPro" id="IPR004854">
    <property type="entry name" value="Ufd1-like"/>
</dbReference>